<evidence type="ECO:0000256" key="2">
    <source>
        <dbReference type="ARBA" id="ARBA00023008"/>
    </source>
</evidence>
<dbReference type="AlphaFoldDB" id="A0A5B8R9L2"/>
<accession>A0A5B8R9L2</accession>
<sequence>MRIRRLIRPRRRHARRTGERAVTTWGARLHVLTAIIALAVVLAACSEPEWRTSDIRGQFPALQFRLTGESGSVITEDDMAGRIVLLFFGYTSCPDVCPGTLARLSRVMQRLTPAQREDTRVLFVSVDPRRDSPQRLARYTSAFGEGFIGLTAGTGRLRELAARYYTTFSYGEPDAEGNYPVSHNGSVFVFDRDGTARLRITANDAGGVPSDSVEAITADLQRLLASG</sequence>
<dbReference type="InterPro" id="IPR003782">
    <property type="entry name" value="SCO1/SenC"/>
</dbReference>
<dbReference type="SUPFAM" id="SSF52833">
    <property type="entry name" value="Thioredoxin-like"/>
    <property type="match status" value="1"/>
</dbReference>
<reference evidence="4" key="1">
    <citation type="submission" date="2019-06" db="EMBL/GenBank/DDBJ databases">
        <authorList>
            <person name="Murdoch R.W."/>
            <person name="Fathepure B."/>
        </authorList>
    </citation>
    <scope>NUCLEOTIDE SEQUENCE</scope>
</reference>
<evidence type="ECO:0000313" key="4">
    <source>
        <dbReference type="EMBL" id="QEA04032.1"/>
    </source>
</evidence>
<evidence type="ECO:0000259" key="3">
    <source>
        <dbReference type="PROSITE" id="PS51352"/>
    </source>
</evidence>
<feature type="domain" description="Thioredoxin" evidence="3">
    <location>
        <begin position="55"/>
        <end position="225"/>
    </location>
</feature>
<dbReference type="PANTHER" id="PTHR12151:SF25">
    <property type="entry name" value="LINALOOL DEHYDRATASE_ISOMERASE DOMAIN-CONTAINING PROTEIN"/>
    <property type="match status" value="1"/>
</dbReference>
<dbReference type="CDD" id="cd02968">
    <property type="entry name" value="SCO"/>
    <property type="match status" value="1"/>
</dbReference>
<gene>
    <name evidence="4" type="ORF">KBTEX_00333</name>
</gene>
<dbReference type="Gene3D" id="3.40.30.10">
    <property type="entry name" value="Glutaredoxin"/>
    <property type="match status" value="1"/>
</dbReference>
<evidence type="ECO:0000256" key="1">
    <source>
        <dbReference type="ARBA" id="ARBA00010996"/>
    </source>
</evidence>
<proteinExistence type="inferred from homology"/>
<keyword evidence="2" id="KW-0186">Copper</keyword>
<dbReference type="InterPro" id="IPR036249">
    <property type="entry name" value="Thioredoxin-like_sf"/>
</dbReference>
<organism evidence="4">
    <name type="scientific">uncultured organism</name>
    <dbReference type="NCBI Taxonomy" id="155900"/>
    <lineage>
        <taxon>unclassified sequences</taxon>
        <taxon>environmental samples</taxon>
    </lineage>
</organism>
<name>A0A5B8R9L2_9ZZZZ</name>
<dbReference type="PANTHER" id="PTHR12151">
    <property type="entry name" value="ELECTRON TRANSPORT PROTIN SCO1/SENC FAMILY MEMBER"/>
    <property type="match status" value="1"/>
</dbReference>
<dbReference type="Pfam" id="PF02630">
    <property type="entry name" value="SCO1-SenC"/>
    <property type="match status" value="1"/>
</dbReference>
<comment type="similarity">
    <text evidence="1">Belongs to the SCO1/2 family.</text>
</comment>
<protein>
    <recommendedName>
        <fullName evidence="3">Thioredoxin domain-containing protein</fullName>
    </recommendedName>
</protein>
<dbReference type="PROSITE" id="PS51352">
    <property type="entry name" value="THIOREDOXIN_2"/>
    <property type="match status" value="1"/>
</dbReference>
<dbReference type="EMBL" id="MN079078">
    <property type="protein sequence ID" value="QEA04032.1"/>
    <property type="molecule type" value="Genomic_DNA"/>
</dbReference>
<dbReference type="InterPro" id="IPR013766">
    <property type="entry name" value="Thioredoxin_domain"/>
</dbReference>